<dbReference type="Proteomes" id="UP000807025">
    <property type="component" value="Unassembled WGS sequence"/>
</dbReference>
<dbReference type="EMBL" id="MU154623">
    <property type="protein sequence ID" value="KAF9491242.1"/>
    <property type="molecule type" value="Genomic_DNA"/>
</dbReference>
<proteinExistence type="predicted"/>
<evidence type="ECO:0000313" key="1">
    <source>
        <dbReference type="EMBL" id="KAF9491242.1"/>
    </source>
</evidence>
<name>A0A9P6D4X2_PLEER</name>
<reference evidence="1" key="1">
    <citation type="submission" date="2020-11" db="EMBL/GenBank/DDBJ databases">
        <authorList>
            <consortium name="DOE Joint Genome Institute"/>
            <person name="Ahrendt S."/>
            <person name="Riley R."/>
            <person name="Andreopoulos W."/>
            <person name="Labutti K."/>
            <person name="Pangilinan J."/>
            <person name="Ruiz-Duenas F.J."/>
            <person name="Barrasa J.M."/>
            <person name="Sanchez-Garcia M."/>
            <person name="Camarero S."/>
            <person name="Miyauchi S."/>
            <person name="Serrano A."/>
            <person name="Linde D."/>
            <person name="Babiker R."/>
            <person name="Drula E."/>
            <person name="Ayuso-Fernandez I."/>
            <person name="Pacheco R."/>
            <person name="Padilla G."/>
            <person name="Ferreira P."/>
            <person name="Barriuso J."/>
            <person name="Kellner H."/>
            <person name="Castanera R."/>
            <person name="Alfaro M."/>
            <person name="Ramirez L."/>
            <person name="Pisabarro A.G."/>
            <person name="Kuo A."/>
            <person name="Tritt A."/>
            <person name="Lipzen A."/>
            <person name="He G."/>
            <person name="Yan M."/>
            <person name="Ng V."/>
            <person name="Cullen D."/>
            <person name="Martin F."/>
            <person name="Rosso M.-N."/>
            <person name="Henrissat B."/>
            <person name="Hibbett D."/>
            <person name="Martinez A.T."/>
            <person name="Grigoriev I.V."/>
        </authorList>
    </citation>
    <scope>NUCLEOTIDE SEQUENCE</scope>
    <source>
        <strain evidence="1">ATCC 90797</strain>
    </source>
</reference>
<accession>A0A9P6D4X2</accession>
<sequence>MSQDLGSWVRHGEPQWRGTARRPLPAALLRRVVEVTESWYLLSFEARAGIEPLRTRAGGFQGKQREAGYIPHISLSEQSRASMVEPGENRASHGEHERRLRECMSEFAKFCVLVPTSHLRKGDYAFPRYMTCSVVRDTSKNREDRGLVDYCSTRLGQRCPDRMGIHPVDGDVHSSNWAVQVLEALRGSLER</sequence>
<comment type="caution">
    <text evidence="1">The sequence shown here is derived from an EMBL/GenBank/DDBJ whole genome shotgun (WGS) entry which is preliminary data.</text>
</comment>
<keyword evidence="2" id="KW-1185">Reference proteome</keyword>
<organism evidence="1 2">
    <name type="scientific">Pleurotus eryngii</name>
    <name type="common">Boletus of the steppes</name>
    <dbReference type="NCBI Taxonomy" id="5323"/>
    <lineage>
        <taxon>Eukaryota</taxon>
        <taxon>Fungi</taxon>
        <taxon>Dikarya</taxon>
        <taxon>Basidiomycota</taxon>
        <taxon>Agaricomycotina</taxon>
        <taxon>Agaricomycetes</taxon>
        <taxon>Agaricomycetidae</taxon>
        <taxon>Agaricales</taxon>
        <taxon>Pleurotineae</taxon>
        <taxon>Pleurotaceae</taxon>
        <taxon>Pleurotus</taxon>
    </lineage>
</organism>
<gene>
    <name evidence="1" type="ORF">BDN71DRAFT_1434076</name>
</gene>
<protein>
    <submittedName>
        <fullName evidence="1">Uncharacterized protein</fullName>
    </submittedName>
</protein>
<dbReference type="AlphaFoldDB" id="A0A9P6D4X2"/>
<evidence type="ECO:0000313" key="2">
    <source>
        <dbReference type="Proteomes" id="UP000807025"/>
    </source>
</evidence>